<feature type="region of interest" description="Disordered" evidence="1">
    <location>
        <begin position="27"/>
        <end position="158"/>
    </location>
</feature>
<gene>
    <name evidence="2" type="ORF">PtA15_8A726</name>
</gene>
<protein>
    <recommendedName>
        <fullName evidence="4">HMG box domain-containing protein</fullName>
    </recommendedName>
</protein>
<reference evidence="2" key="1">
    <citation type="submission" date="2022-10" db="EMBL/GenBank/DDBJ databases">
        <title>Puccinia triticina Genome sequencing and assembly.</title>
        <authorList>
            <person name="Li C."/>
        </authorList>
    </citation>
    <scope>NUCLEOTIDE SEQUENCE</scope>
    <source>
        <strain evidence="2">Pt15</strain>
    </source>
</reference>
<evidence type="ECO:0000313" key="2">
    <source>
        <dbReference type="EMBL" id="WAQ87819.1"/>
    </source>
</evidence>
<accession>A0ABY7CT39</accession>
<dbReference type="Proteomes" id="UP001164743">
    <property type="component" value="Chromosome 8A"/>
</dbReference>
<keyword evidence="3" id="KW-1185">Reference proteome</keyword>
<feature type="region of interest" description="Disordered" evidence="1">
    <location>
        <begin position="521"/>
        <end position="589"/>
    </location>
</feature>
<feature type="compositionally biased region" description="Polar residues" evidence="1">
    <location>
        <begin position="90"/>
        <end position="141"/>
    </location>
</feature>
<feature type="compositionally biased region" description="Pro residues" evidence="1">
    <location>
        <begin position="580"/>
        <end position="589"/>
    </location>
</feature>
<evidence type="ECO:0000256" key="1">
    <source>
        <dbReference type="SAM" id="MobiDB-lite"/>
    </source>
</evidence>
<feature type="compositionally biased region" description="Polar residues" evidence="1">
    <location>
        <begin position="27"/>
        <end position="39"/>
    </location>
</feature>
<feature type="compositionally biased region" description="Low complexity" evidence="1">
    <location>
        <begin position="536"/>
        <end position="548"/>
    </location>
</feature>
<organism evidence="2 3">
    <name type="scientific">Puccinia triticina</name>
    <dbReference type="NCBI Taxonomy" id="208348"/>
    <lineage>
        <taxon>Eukaryota</taxon>
        <taxon>Fungi</taxon>
        <taxon>Dikarya</taxon>
        <taxon>Basidiomycota</taxon>
        <taxon>Pucciniomycotina</taxon>
        <taxon>Pucciniomycetes</taxon>
        <taxon>Pucciniales</taxon>
        <taxon>Pucciniaceae</taxon>
        <taxon>Puccinia</taxon>
    </lineage>
</organism>
<proteinExistence type="predicted"/>
<evidence type="ECO:0008006" key="4">
    <source>
        <dbReference type="Google" id="ProtNLM"/>
    </source>
</evidence>
<feature type="region of interest" description="Disordered" evidence="1">
    <location>
        <begin position="287"/>
        <end position="312"/>
    </location>
</feature>
<name>A0ABY7CT39_9BASI</name>
<dbReference type="EMBL" id="CP110428">
    <property type="protein sequence ID" value="WAQ87819.1"/>
    <property type="molecule type" value="Genomic_DNA"/>
</dbReference>
<dbReference type="GeneID" id="77813080"/>
<sequence length="589" mass="64618">MDIFGHPSQCPSSLSLDDQFRSLNSSYQQYKGVENTNNQYHKDPYQQPDTYLNPLLTPQAPGGPAFSTQNHEILSYPGLPAQPQQPAPRSHNQNPDPSNSANSINSATHETPTTNQSDLAGTSLPTDCSISGAVEQNSRSNPKLTKPKPPPRSKTPAQLVEKAKHMQLNQLISLVAKHAQYFRLTAKDEVELNAAYKEYQRKLYTIAYKNKLQIAPCLRYVGKGENPRGSTSYNNYCRYDPVASKVFTDSKLHPNNQKRECGKLWKMLDSDDQTKWKDPEFLESISVPCNSTNQGDESENNPNPSPGTIKKRKAPHFDFNHWACKVVADLRQLSQRCGTEGLLVVGLRGQDSTLKFTGGSHLGEHFLDMYSTEDDPVVKFIDFLKGQTVVKKLTGKDPPPILKKQASRKPKSRDIFTEHDKGGKKLNVDFIRAKLNDAIEKATHGKWTRGWPGTRTQQSLAQLKVGLRVKDNDIGVTPQHFCKRPGDMGDKHAQLVVAALEGDWVKLIGPPAPEISGVGFEIDGEPREGNSPPTIVSAAPPAAGVSSPTHVNSQPGCLLSVPSQPPPPPSPSLRGVDPTGSPPVHPNGA</sequence>
<feature type="region of interest" description="Disordered" evidence="1">
    <location>
        <begin position="395"/>
        <end position="419"/>
    </location>
</feature>
<dbReference type="RefSeq" id="XP_053023374.1">
    <property type="nucleotide sequence ID" value="XM_053172185.1"/>
</dbReference>
<evidence type="ECO:0000313" key="3">
    <source>
        <dbReference type="Proteomes" id="UP001164743"/>
    </source>
</evidence>